<dbReference type="InterPro" id="IPR002110">
    <property type="entry name" value="Ankyrin_rpt"/>
</dbReference>
<feature type="domain" description="RING-type" evidence="5">
    <location>
        <begin position="191"/>
        <end position="226"/>
    </location>
</feature>
<keyword evidence="2" id="KW-0862">Zinc</keyword>
<dbReference type="CDD" id="cd16727">
    <property type="entry name" value="RING-HC_MIB1_rpt3"/>
    <property type="match status" value="1"/>
</dbReference>
<feature type="repeat" description="ANK" evidence="3">
    <location>
        <begin position="20"/>
        <end position="44"/>
    </location>
</feature>
<evidence type="ECO:0000256" key="4">
    <source>
        <dbReference type="PROSITE-ProRule" id="PRU00175"/>
    </source>
</evidence>
<dbReference type="PROSITE" id="PS50089">
    <property type="entry name" value="ZF_RING_2"/>
    <property type="match status" value="3"/>
</dbReference>
<dbReference type="GO" id="GO:0006897">
    <property type="term" value="P:endocytosis"/>
    <property type="evidence" value="ECO:0007669"/>
    <property type="project" value="TreeGrafter"/>
</dbReference>
<dbReference type="FunFam" id="3.30.40.10:FF:000083">
    <property type="entry name" value="E3 ubiquitin-protein ligase MIB1 isoform X1"/>
    <property type="match status" value="1"/>
</dbReference>
<dbReference type="Pfam" id="PF12796">
    <property type="entry name" value="Ank_2"/>
    <property type="match status" value="1"/>
</dbReference>
<protein>
    <submittedName>
        <fullName evidence="6">E3 ubiquitin-protein ligase MIB1</fullName>
    </submittedName>
</protein>
<dbReference type="SUPFAM" id="SSF57850">
    <property type="entry name" value="RING/U-box"/>
    <property type="match status" value="1"/>
</dbReference>
<dbReference type="AlphaFoldDB" id="A0A0L7RIH0"/>
<dbReference type="GO" id="GO:0008270">
    <property type="term" value="F:zinc ion binding"/>
    <property type="evidence" value="ECO:0007669"/>
    <property type="project" value="UniProtKB-KW"/>
</dbReference>
<evidence type="ECO:0000256" key="3">
    <source>
        <dbReference type="PROSITE-ProRule" id="PRU00023"/>
    </source>
</evidence>
<dbReference type="InterPro" id="IPR001841">
    <property type="entry name" value="Znf_RING"/>
</dbReference>
<keyword evidence="7" id="KW-1185">Reference proteome</keyword>
<dbReference type="PANTHER" id="PTHR24202:SF53">
    <property type="entry name" value="E3 UBIQUITIN-PROTEIN LIGASE MIB1"/>
    <property type="match status" value="1"/>
</dbReference>
<keyword evidence="1 4" id="KW-0479">Metal-binding</keyword>
<dbReference type="GO" id="GO:0005737">
    <property type="term" value="C:cytoplasm"/>
    <property type="evidence" value="ECO:0007669"/>
    <property type="project" value="TreeGrafter"/>
</dbReference>
<dbReference type="Pfam" id="PF13920">
    <property type="entry name" value="zf-C3HC4_3"/>
    <property type="match status" value="3"/>
</dbReference>
<evidence type="ECO:0000259" key="5">
    <source>
        <dbReference type="PROSITE" id="PS50089"/>
    </source>
</evidence>
<dbReference type="SUPFAM" id="SSF48403">
    <property type="entry name" value="Ankyrin repeat"/>
    <property type="match status" value="1"/>
</dbReference>
<feature type="domain" description="RING-type" evidence="5">
    <location>
        <begin position="358"/>
        <end position="391"/>
    </location>
</feature>
<evidence type="ECO:0000313" key="7">
    <source>
        <dbReference type="Proteomes" id="UP000053825"/>
    </source>
</evidence>
<dbReference type="Proteomes" id="UP000053825">
    <property type="component" value="Unassembled WGS sequence"/>
</dbReference>
<dbReference type="Gene3D" id="3.30.40.10">
    <property type="entry name" value="Zinc/RING finger domain, C3HC4 (zinc finger)"/>
    <property type="match status" value="3"/>
</dbReference>
<dbReference type="SMART" id="SM00184">
    <property type="entry name" value="RING"/>
    <property type="match status" value="3"/>
</dbReference>
<feature type="repeat" description="ANK" evidence="3">
    <location>
        <begin position="54"/>
        <end position="86"/>
    </location>
</feature>
<organism evidence="6 7">
    <name type="scientific">Habropoda laboriosa</name>
    <dbReference type="NCBI Taxonomy" id="597456"/>
    <lineage>
        <taxon>Eukaryota</taxon>
        <taxon>Metazoa</taxon>
        <taxon>Ecdysozoa</taxon>
        <taxon>Arthropoda</taxon>
        <taxon>Hexapoda</taxon>
        <taxon>Insecta</taxon>
        <taxon>Pterygota</taxon>
        <taxon>Neoptera</taxon>
        <taxon>Endopterygota</taxon>
        <taxon>Hymenoptera</taxon>
        <taxon>Apocrita</taxon>
        <taxon>Aculeata</taxon>
        <taxon>Apoidea</taxon>
        <taxon>Anthophila</taxon>
        <taxon>Apidae</taxon>
        <taxon>Habropoda</taxon>
    </lineage>
</organism>
<reference evidence="6 7" key="1">
    <citation type="submission" date="2015-07" db="EMBL/GenBank/DDBJ databases">
        <title>The genome of Habropoda laboriosa.</title>
        <authorList>
            <person name="Pan H."/>
            <person name="Kapheim K."/>
        </authorList>
    </citation>
    <scope>NUCLEOTIDE SEQUENCE [LARGE SCALE GENOMIC DNA]</scope>
    <source>
        <strain evidence="6">0110345459</strain>
    </source>
</reference>
<dbReference type="PRINTS" id="PR01415">
    <property type="entry name" value="ANKYRIN"/>
</dbReference>
<dbReference type="PROSITE" id="PS50297">
    <property type="entry name" value="ANK_REP_REGION"/>
    <property type="match status" value="2"/>
</dbReference>
<dbReference type="GO" id="GO:0007219">
    <property type="term" value="P:Notch signaling pathway"/>
    <property type="evidence" value="ECO:0007669"/>
    <property type="project" value="TreeGrafter"/>
</dbReference>
<dbReference type="SMART" id="SM00248">
    <property type="entry name" value="ANK"/>
    <property type="match status" value="3"/>
</dbReference>
<feature type="domain" description="RING-type" evidence="5">
    <location>
        <begin position="238"/>
        <end position="273"/>
    </location>
</feature>
<keyword evidence="3" id="KW-0040">ANK repeat</keyword>
<evidence type="ECO:0000313" key="6">
    <source>
        <dbReference type="EMBL" id="KOC70665.1"/>
    </source>
</evidence>
<dbReference type="OrthoDB" id="4034597at2759"/>
<dbReference type="STRING" id="597456.A0A0L7RIH0"/>
<dbReference type="FunFam" id="3.30.40.10:FF:000085">
    <property type="entry name" value="E3 ubiquitin-protein ligase MIB1 isoform X1"/>
    <property type="match status" value="1"/>
</dbReference>
<dbReference type="GO" id="GO:0016567">
    <property type="term" value="P:protein ubiquitination"/>
    <property type="evidence" value="ECO:0007669"/>
    <property type="project" value="TreeGrafter"/>
</dbReference>
<dbReference type="InterPro" id="IPR036770">
    <property type="entry name" value="Ankyrin_rpt-contain_sf"/>
</dbReference>
<accession>A0A0L7RIH0</accession>
<evidence type="ECO:0000256" key="1">
    <source>
        <dbReference type="ARBA" id="ARBA00022771"/>
    </source>
</evidence>
<name>A0A0L7RIH0_9HYME</name>
<dbReference type="CDD" id="cd16724">
    <property type="entry name" value="RING-HC_MIB1_rpt1"/>
    <property type="match status" value="1"/>
</dbReference>
<sequence length="401" mass="44170">MRVLLSKLPRPWIVDEKKDDGYTALHLAALNNHVEVAEQLARAGKADLDLQNVNLQTALHLAVERQHTQIVRLLVREGANLNVADKDGDTPLHEALRYHTLSQLRQLQDVQDVGRLLMGLGAQGQDKKSSSFIACFLAAHGADLEFKNKKGQTPLDLCPDPILCKTLTTCHKDRESHDIETTVPSATIDECLVCSDGKREMLFSPCGHVACCNACAPRVKKCLICRENVLSRTKIEECVVCSDRKASVLFRPCGHMCACESCAALMKKCVQCRAQIQHMVPLSICCGGGGDVTYVKGSNASGVTITEVKNDQEEESPPQNTVGVGEALLMNNGSRDTSHSDIQKLQQQLQDIKEQTMCPVCLDRLKNMIFLCGHGTCQMCGDRMSECPICRKAVDKRILLY</sequence>
<gene>
    <name evidence="6" type="ORF">WH47_03681</name>
</gene>
<dbReference type="InterPro" id="IPR013083">
    <property type="entry name" value="Znf_RING/FYVE/PHD"/>
</dbReference>
<keyword evidence="1 4" id="KW-0863">Zinc-finger</keyword>
<dbReference type="CDD" id="cd16725">
    <property type="entry name" value="RING-HC_MIB1_rpt2"/>
    <property type="match status" value="1"/>
</dbReference>
<evidence type="ECO:0000256" key="2">
    <source>
        <dbReference type="ARBA" id="ARBA00022833"/>
    </source>
</evidence>
<dbReference type="EMBL" id="KQ414584">
    <property type="protein sequence ID" value="KOC70665.1"/>
    <property type="molecule type" value="Genomic_DNA"/>
</dbReference>
<dbReference type="PANTHER" id="PTHR24202">
    <property type="entry name" value="E3 UBIQUITIN-PROTEIN LIGASE MIB2"/>
    <property type="match status" value="1"/>
</dbReference>
<dbReference type="PROSITE" id="PS50088">
    <property type="entry name" value="ANK_REPEAT"/>
    <property type="match status" value="2"/>
</dbReference>
<dbReference type="Gene3D" id="1.25.40.20">
    <property type="entry name" value="Ankyrin repeat-containing domain"/>
    <property type="match status" value="1"/>
</dbReference>
<proteinExistence type="predicted"/>